<evidence type="ECO:0000313" key="5">
    <source>
        <dbReference type="Proteomes" id="UP001600888"/>
    </source>
</evidence>
<dbReference type="InterPro" id="IPR001509">
    <property type="entry name" value="Epimerase_deHydtase"/>
</dbReference>
<dbReference type="Proteomes" id="UP001600888">
    <property type="component" value="Unassembled WGS sequence"/>
</dbReference>
<evidence type="ECO:0000256" key="2">
    <source>
        <dbReference type="ARBA" id="ARBA00023002"/>
    </source>
</evidence>
<dbReference type="Gene3D" id="3.40.50.720">
    <property type="entry name" value="NAD(P)-binding Rossmann-like Domain"/>
    <property type="match status" value="2"/>
</dbReference>
<dbReference type="PANTHER" id="PTHR47706">
    <property type="entry name" value="NMRA-LIKE FAMILY PROTEIN"/>
    <property type="match status" value="1"/>
</dbReference>
<name>A0ABR4F7F4_9PEZI</name>
<dbReference type="Pfam" id="PF01370">
    <property type="entry name" value="Epimerase"/>
    <property type="match status" value="1"/>
</dbReference>
<gene>
    <name evidence="4" type="ORF">FJTKL_15649</name>
</gene>
<accession>A0ABR4F7F4</accession>
<dbReference type="InterPro" id="IPR051609">
    <property type="entry name" value="NmrA/Isoflavone_reductase-like"/>
</dbReference>
<evidence type="ECO:0000259" key="3">
    <source>
        <dbReference type="Pfam" id="PF01370"/>
    </source>
</evidence>
<feature type="domain" description="NAD-dependent epimerase/dehydratase" evidence="3">
    <location>
        <begin position="6"/>
        <end position="80"/>
    </location>
</feature>
<keyword evidence="1" id="KW-0521">NADP</keyword>
<dbReference type="PANTHER" id="PTHR47706:SF9">
    <property type="entry name" value="NMRA-LIKE DOMAIN-CONTAINING PROTEIN-RELATED"/>
    <property type="match status" value="1"/>
</dbReference>
<reference evidence="4 5" key="1">
    <citation type="submission" date="2024-03" db="EMBL/GenBank/DDBJ databases">
        <title>A high-quality draft genome sequence of Diaporthe vaccinii, a causative agent of upright dieback and viscid rot disease in cranberry plants.</title>
        <authorList>
            <person name="Sarrasin M."/>
            <person name="Lang B.F."/>
            <person name="Burger G."/>
        </authorList>
    </citation>
    <scope>NUCLEOTIDE SEQUENCE [LARGE SCALE GENOMIC DNA]</scope>
    <source>
        <strain evidence="4 5">IS7</strain>
    </source>
</reference>
<sequence length="289" mass="31324">MSHNRIAVFGHRGWASSAIVDALSTTGAPVTVLHRAGSDTRNLRARVKKIQVDIDDHEALIAALQDIDIVISLVGHEGVERHGPFDGQGLQIPVNKAKDEVERAATEAGIPITVVLPGNFAEFALNTKAMGVDIKTNRIIFTGESAERKLNLCTRDYVAAAYAAIFAETPISQLRDRSFRLTEFSPTGGEIAKALEEKNGAPPAIVVHSLDKAEGEINECLRSGSPFALAWYCRKIWGNGTQAGIVGSDVWDVSGHRKVGIRELIVDGQLGPYRDLPPQVDGYFESTFQ</sequence>
<dbReference type="EMBL" id="JBAWTH010000009">
    <property type="protein sequence ID" value="KAL2290610.1"/>
    <property type="molecule type" value="Genomic_DNA"/>
</dbReference>
<keyword evidence="2" id="KW-0560">Oxidoreductase</keyword>
<proteinExistence type="predicted"/>
<evidence type="ECO:0000256" key="1">
    <source>
        <dbReference type="ARBA" id="ARBA00022857"/>
    </source>
</evidence>
<dbReference type="InterPro" id="IPR036291">
    <property type="entry name" value="NAD(P)-bd_dom_sf"/>
</dbReference>
<organism evidence="4 5">
    <name type="scientific">Diaporthe vaccinii</name>
    <dbReference type="NCBI Taxonomy" id="105482"/>
    <lineage>
        <taxon>Eukaryota</taxon>
        <taxon>Fungi</taxon>
        <taxon>Dikarya</taxon>
        <taxon>Ascomycota</taxon>
        <taxon>Pezizomycotina</taxon>
        <taxon>Sordariomycetes</taxon>
        <taxon>Sordariomycetidae</taxon>
        <taxon>Diaporthales</taxon>
        <taxon>Diaporthaceae</taxon>
        <taxon>Diaporthe</taxon>
        <taxon>Diaporthe eres species complex</taxon>
    </lineage>
</organism>
<keyword evidence="5" id="KW-1185">Reference proteome</keyword>
<evidence type="ECO:0000313" key="4">
    <source>
        <dbReference type="EMBL" id="KAL2290610.1"/>
    </source>
</evidence>
<dbReference type="SUPFAM" id="SSF51735">
    <property type="entry name" value="NAD(P)-binding Rossmann-fold domains"/>
    <property type="match status" value="1"/>
</dbReference>
<comment type="caution">
    <text evidence="4">The sequence shown here is derived from an EMBL/GenBank/DDBJ whole genome shotgun (WGS) entry which is preliminary data.</text>
</comment>
<protein>
    <recommendedName>
        <fullName evidence="3">NAD-dependent epimerase/dehydratase domain-containing protein</fullName>
    </recommendedName>
</protein>